<dbReference type="FunFam" id="3.90.1150.10:FF:000080">
    <property type="entry name" value="Bifunctional dethiobiotin synthetase/adenosylmethionine-8-amino-7-oxononanoate aminotransferase"/>
    <property type="match status" value="1"/>
</dbReference>
<comment type="caution">
    <text evidence="4">The sequence shown here is derived from an EMBL/GenBank/DDBJ whole genome shotgun (WGS) entry which is preliminary data.</text>
</comment>
<dbReference type="PANTHER" id="PTHR42684">
    <property type="entry name" value="ADENOSYLMETHIONINE-8-AMINO-7-OXONONANOATE AMINOTRANSFERASE"/>
    <property type="match status" value="1"/>
</dbReference>
<keyword evidence="2" id="KW-0032">Aminotransferase</keyword>
<keyword evidence="5" id="KW-1185">Reference proteome</keyword>
<evidence type="ECO:0008006" key="6">
    <source>
        <dbReference type="Google" id="ProtNLM"/>
    </source>
</evidence>
<dbReference type="GO" id="GO:0030170">
    <property type="term" value="F:pyridoxal phosphate binding"/>
    <property type="evidence" value="ECO:0007669"/>
    <property type="project" value="InterPro"/>
</dbReference>
<dbReference type="GeneID" id="9523492"/>
<accession>D4B0H3</accession>
<organism evidence="4 5">
    <name type="scientific">Arthroderma benhamiae (strain ATCC MYA-4681 / CBS 112371)</name>
    <name type="common">Trichophyton mentagrophytes</name>
    <dbReference type="NCBI Taxonomy" id="663331"/>
    <lineage>
        <taxon>Eukaryota</taxon>
        <taxon>Fungi</taxon>
        <taxon>Dikarya</taxon>
        <taxon>Ascomycota</taxon>
        <taxon>Pezizomycotina</taxon>
        <taxon>Eurotiomycetes</taxon>
        <taxon>Eurotiomycetidae</taxon>
        <taxon>Onygenales</taxon>
        <taxon>Arthrodermataceae</taxon>
        <taxon>Trichophyton</taxon>
    </lineage>
</organism>
<reference evidence="5" key="1">
    <citation type="journal article" date="2011" name="Genome Biol.">
        <title>Comparative and functional genomics provide insights into the pathogenicity of dermatophytic fungi.</title>
        <authorList>
            <person name="Burmester A."/>
            <person name="Shelest E."/>
            <person name="Gloeckner G."/>
            <person name="Heddergott C."/>
            <person name="Schindler S."/>
            <person name="Staib P."/>
            <person name="Heidel A."/>
            <person name="Felder M."/>
            <person name="Petzold A."/>
            <person name="Szafranski K."/>
            <person name="Feuermann M."/>
            <person name="Pedruzzi I."/>
            <person name="Priebe S."/>
            <person name="Groth M."/>
            <person name="Winkler R."/>
            <person name="Li W."/>
            <person name="Kniemeyer O."/>
            <person name="Schroeckh V."/>
            <person name="Hertweck C."/>
            <person name="Hube B."/>
            <person name="White T.C."/>
            <person name="Platzer M."/>
            <person name="Guthke R."/>
            <person name="Heitman J."/>
            <person name="Woestemeyer J."/>
            <person name="Zipfel P.F."/>
            <person name="Monod M."/>
            <person name="Brakhage A.A."/>
        </authorList>
    </citation>
    <scope>NUCLEOTIDE SEQUENCE [LARGE SCALE GENOMIC DNA]</scope>
    <source>
        <strain evidence="5">ATCC MYA-4681 / CBS 112371</strain>
    </source>
</reference>
<dbReference type="InterPro" id="IPR015424">
    <property type="entry name" value="PyrdxlP-dep_Trfase"/>
</dbReference>
<dbReference type="Pfam" id="PF13500">
    <property type="entry name" value="AAA_26"/>
    <property type="match status" value="1"/>
</dbReference>
<gene>
    <name evidence="4" type="ORF">ARB_01948</name>
</gene>
<evidence type="ECO:0000313" key="5">
    <source>
        <dbReference type="Proteomes" id="UP000008866"/>
    </source>
</evidence>
<dbReference type="Gene3D" id="3.40.50.300">
    <property type="entry name" value="P-loop containing nucleotide triphosphate hydrolases"/>
    <property type="match status" value="2"/>
</dbReference>
<dbReference type="RefSeq" id="XP_003011720.1">
    <property type="nucleotide sequence ID" value="XM_003011674.1"/>
</dbReference>
<dbReference type="Gene3D" id="3.40.640.10">
    <property type="entry name" value="Type I PLP-dependent aspartate aminotransferase-like (Major domain)"/>
    <property type="match status" value="1"/>
</dbReference>
<dbReference type="HOGENOM" id="CLU_010794_0_0_1"/>
<dbReference type="InterPro" id="IPR015421">
    <property type="entry name" value="PyrdxlP-dep_Trfase_major"/>
</dbReference>
<name>D4B0H3_ARTBC</name>
<dbReference type="AlphaFoldDB" id="D4B0H3"/>
<comment type="subcellular location">
    <subcellularLocation>
        <location evidence="1">Mitochondrion</location>
    </subcellularLocation>
</comment>
<sequence>MLSSSTVAAGLWRSSRAYQVYAANTDIGKTVVSAVLFNAIPAYRPWASSKLRFLKPVSAGPAAEADDRYAVTLASEMYHNMHRQTHTHTHTHILQALTVGQAHISIHQGGHDRVFVRIPHNDELLESIKSTLDYWDQDGPSFALVESAGGVLSPGPSGLVQADLYRPLRLPVILIADHRLGGISASISAYESLCIRGYDVEGIILFQDQYYQNHEYLKDFFSQKNVKVFSLPPPPPRKEKLDSETARLRDEEAMASFYEKTARHDEVFGLIDELSSKHTDRLNRLDSMPAKAKEVIWYPFTQHNGMTPKDISVIDSAYADCFQTLARPESSTCEHVLRPTFDGSASWWTQGLGHGNPELALTSAYAAGRYGHVMFAGTIHEPALSLSEQLLKTSDNPRLQKVFFTDNGSTGMEVALKMGLRVSCTRYGWDASKEDIGIVGLKGSYHGDTIGVMDCSEPSTYNKKVEWYRGRGYWFDFPMVQMTDGVWKVSVPQGLKKELGDDVSFRNISSVFDLNARKESSIAGRYRNYIKKTLENVVQSGQKLGALIIEPIILGAGGMLFCDPLFQQSLVQVVRENPQIFSQCHQQPPTSPDSWSGLPVIFDEVFTGLYRLGRRTAASFLDVDPDVSVHAKLLTGGLMPLCTTLASNEVFETFDSPHKSDALLHGHSYTANPVGCSVAMASLRKMENMENAGYWDEFVQDWKRTTTTPAGNNARSLAQPEVWSCWPQALISDLSYADGVESVFAIGSVLSITLRDQHGGGYTSNAASGLQKKLTAGEGSFNIHSRVLGNVLYLMASVTSTREVLSKVETLLRKSLVEENRECSVQEEVTVRYATLRC</sequence>
<dbReference type="SUPFAM" id="SSF53383">
    <property type="entry name" value="PLP-dependent transferases"/>
    <property type="match status" value="1"/>
</dbReference>
<protein>
    <recommendedName>
        <fullName evidence="6">Dethiobiotin synthase</fullName>
    </recommendedName>
</protein>
<dbReference type="Proteomes" id="UP000008866">
    <property type="component" value="Unassembled WGS sequence"/>
</dbReference>
<dbReference type="PROSITE" id="PS00600">
    <property type="entry name" value="AA_TRANSFER_CLASS_3"/>
    <property type="match status" value="1"/>
</dbReference>
<dbReference type="KEGG" id="abe:ARB_01948"/>
<dbReference type="GO" id="GO:0004141">
    <property type="term" value="F:dethiobiotin synthase activity"/>
    <property type="evidence" value="ECO:0007669"/>
    <property type="project" value="TreeGrafter"/>
</dbReference>
<evidence type="ECO:0000313" key="4">
    <source>
        <dbReference type="EMBL" id="EFE31080.1"/>
    </source>
</evidence>
<evidence type="ECO:0000256" key="3">
    <source>
        <dbReference type="ARBA" id="ARBA00022679"/>
    </source>
</evidence>
<dbReference type="GO" id="GO:0004015">
    <property type="term" value="F:adenosylmethionine-8-amino-7-oxononanoate transaminase activity"/>
    <property type="evidence" value="ECO:0007669"/>
    <property type="project" value="TreeGrafter"/>
</dbReference>
<dbReference type="GO" id="GO:0009102">
    <property type="term" value="P:biotin biosynthetic process"/>
    <property type="evidence" value="ECO:0007669"/>
    <property type="project" value="TreeGrafter"/>
</dbReference>
<dbReference type="SUPFAM" id="SSF52540">
    <property type="entry name" value="P-loop containing nucleoside triphosphate hydrolases"/>
    <property type="match status" value="1"/>
</dbReference>
<dbReference type="eggNOG" id="KOG1401">
    <property type="taxonomic scope" value="Eukaryota"/>
</dbReference>
<dbReference type="Pfam" id="PF00202">
    <property type="entry name" value="Aminotran_3"/>
    <property type="match status" value="2"/>
</dbReference>
<dbReference type="InterPro" id="IPR005814">
    <property type="entry name" value="Aminotrans_3"/>
</dbReference>
<keyword evidence="3" id="KW-0808">Transferase</keyword>
<evidence type="ECO:0000256" key="1">
    <source>
        <dbReference type="ARBA" id="ARBA00004173"/>
    </source>
</evidence>
<evidence type="ECO:0000256" key="2">
    <source>
        <dbReference type="ARBA" id="ARBA00022576"/>
    </source>
</evidence>
<dbReference type="PANTHER" id="PTHR42684:SF3">
    <property type="entry name" value="ADENOSYLMETHIONINE-8-AMINO-7-OXONONANOATE AMINOTRANSFERASE"/>
    <property type="match status" value="1"/>
</dbReference>
<proteinExistence type="predicted"/>
<dbReference type="CDD" id="cd03109">
    <property type="entry name" value="DTBS"/>
    <property type="match status" value="1"/>
</dbReference>
<dbReference type="GO" id="GO:0005739">
    <property type="term" value="C:mitochondrion"/>
    <property type="evidence" value="ECO:0007669"/>
    <property type="project" value="UniProtKB-SubCell"/>
</dbReference>
<dbReference type="OMA" id="KGWASRA"/>
<dbReference type="InterPro" id="IPR027417">
    <property type="entry name" value="P-loop_NTPase"/>
</dbReference>
<dbReference type="EMBL" id="ABSU01000024">
    <property type="protein sequence ID" value="EFE31080.1"/>
    <property type="molecule type" value="Genomic_DNA"/>
</dbReference>
<dbReference type="STRING" id="663331.D4B0H3"/>
<dbReference type="InterPro" id="IPR049704">
    <property type="entry name" value="Aminotrans_3_PPA_site"/>
</dbReference>